<dbReference type="PROSITE" id="PS50887">
    <property type="entry name" value="GGDEF"/>
    <property type="match status" value="1"/>
</dbReference>
<feature type="transmembrane region" description="Helical" evidence="1">
    <location>
        <begin position="97"/>
        <end position="115"/>
    </location>
</feature>
<feature type="transmembrane region" description="Helical" evidence="1">
    <location>
        <begin position="34"/>
        <end position="52"/>
    </location>
</feature>
<keyword evidence="1" id="KW-0472">Membrane</keyword>
<keyword evidence="1" id="KW-0812">Transmembrane</keyword>
<dbReference type="Pfam" id="PF16927">
    <property type="entry name" value="HisKA_7TM"/>
    <property type="match status" value="1"/>
</dbReference>
<evidence type="ECO:0000256" key="1">
    <source>
        <dbReference type="SAM" id="Phobius"/>
    </source>
</evidence>
<dbReference type="SUPFAM" id="SSF55073">
    <property type="entry name" value="Nucleotide cyclase"/>
    <property type="match status" value="1"/>
</dbReference>
<keyword evidence="1" id="KW-1133">Transmembrane helix</keyword>
<dbReference type="NCBIfam" id="TIGR00254">
    <property type="entry name" value="GGDEF"/>
    <property type="match status" value="1"/>
</dbReference>
<name>A0A6B8RVC3_9BACL</name>
<feature type="transmembrane region" description="Helical" evidence="1">
    <location>
        <begin position="64"/>
        <end position="85"/>
    </location>
</feature>
<dbReference type="KEGG" id="ppsc:EHS13_35085"/>
<organism evidence="3 4">
    <name type="scientific">Paenibacillus psychroresistens</name>
    <dbReference type="NCBI Taxonomy" id="1778678"/>
    <lineage>
        <taxon>Bacteria</taxon>
        <taxon>Bacillati</taxon>
        <taxon>Bacillota</taxon>
        <taxon>Bacilli</taxon>
        <taxon>Bacillales</taxon>
        <taxon>Paenibacillaceae</taxon>
        <taxon>Paenibacillus</taxon>
    </lineage>
</organism>
<dbReference type="SMART" id="SM00267">
    <property type="entry name" value="GGDEF"/>
    <property type="match status" value="1"/>
</dbReference>
<protein>
    <submittedName>
        <fullName evidence="3">GGDEF domain-containing protein</fullName>
    </submittedName>
</protein>
<dbReference type="PANTHER" id="PTHR45138">
    <property type="entry name" value="REGULATORY COMPONENTS OF SENSORY TRANSDUCTION SYSTEM"/>
    <property type="match status" value="1"/>
</dbReference>
<dbReference type="AlphaFoldDB" id="A0A6B8RVC3"/>
<dbReference type="InterPro" id="IPR000160">
    <property type="entry name" value="GGDEF_dom"/>
</dbReference>
<dbReference type="OrthoDB" id="9759607at2"/>
<dbReference type="CDD" id="cd01949">
    <property type="entry name" value="GGDEF"/>
    <property type="match status" value="1"/>
</dbReference>
<evidence type="ECO:0000313" key="4">
    <source>
        <dbReference type="Proteomes" id="UP000426246"/>
    </source>
</evidence>
<dbReference type="EMBL" id="CP034235">
    <property type="protein sequence ID" value="QGQ99719.1"/>
    <property type="molecule type" value="Genomic_DNA"/>
</dbReference>
<dbReference type="PANTHER" id="PTHR45138:SF9">
    <property type="entry name" value="DIGUANYLATE CYCLASE DGCM-RELATED"/>
    <property type="match status" value="1"/>
</dbReference>
<dbReference type="InterPro" id="IPR050469">
    <property type="entry name" value="Diguanylate_Cyclase"/>
</dbReference>
<keyword evidence="4" id="KW-1185">Reference proteome</keyword>
<feature type="transmembrane region" description="Helical" evidence="1">
    <location>
        <begin position="135"/>
        <end position="156"/>
    </location>
</feature>
<dbReference type="Gene3D" id="3.30.70.270">
    <property type="match status" value="1"/>
</dbReference>
<evidence type="ECO:0000259" key="2">
    <source>
        <dbReference type="PROSITE" id="PS50887"/>
    </source>
</evidence>
<gene>
    <name evidence="3" type="ORF">EHS13_35085</name>
</gene>
<dbReference type="InterPro" id="IPR029787">
    <property type="entry name" value="Nucleotide_cyclase"/>
</dbReference>
<sequence>MGLLVWFDLLLFFLLFALFVYIMASVTITNLHKIYLIFHFSMMVWPFCQFAIQTTDKPQFQLFYVKLAFVDTALISAGWLVFTIFLIGHSSFLRRKIALLLFSPALLLPLGAIFNPNGLFVLPVNGGYYERSYGILFWINFIILISYIIASLYIMFRTVKSTKSLRIKNQIKHVLQGILVLFIFIILDIILNVILAQYLPIIPGLTSLGILISAVFFVIAIHRDKVFDIVTIAHQDIIDTLALGILVLNEDETVVEINQSLLPHISLQIGDHFEIEAYLPHVEIVSNTDSFLDTYRNHPGKKAEIELVYTTNERRHVIIQAAPIMVSGTRVGRIVTIQNISELRRLIDETKLQNEILQERNQSLILIQEELFQTNQKLEQMALTDSMTGCYNRHYLTQQLEHEVMMNIRYQIPFAIFLLDIDFFKLVNDNYGHLVGDEVICSTVDAIKETLRRTDILARYGGEEFMIYLPHTTPLQASFLAERVKSAVEKNKIMAENVAHSLSITISMGIVSIESFEMENLETPKTYLNELFESVDKALYQAKNEGRNRIVSIVR</sequence>
<feature type="transmembrane region" description="Helical" evidence="1">
    <location>
        <begin position="201"/>
        <end position="221"/>
    </location>
</feature>
<dbReference type="Proteomes" id="UP000426246">
    <property type="component" value="Chromosome"/>
</dbReference>
<dbReference type="GO" id="GO:0052621">
    <property type="term" value="F:diguanylate cyclase activity"/>
    <property type="evidence" value="ECO:0007669"/>
    <property type="project" value="TreeGrafter"/>
</dbReference>
<reference evidence="4" key="1">
    <citation type="submission" date="2018-11" db="EMBL/GenBank/DDBJ databases">
        <title>Complete genome sequence of Paenibacillus sp. ML311-T8.</title>
        <authorList>
            <person name="Nam Y.-D."/>
            <person name="Kang J."/>
            <person name="Chung W.-H."/>
            <person name="Park Y.S."/>
        </authorList>
    </citation>
    <scope>NUCLEOTIDE SEQUENCE [LARGE SCALE GENOMIC DNA]</scope>
    <source>
        <strain evidence="4">ML311-T8</strain>
    </source>
</reference>
<dbReference type="InterPro" id="IPR043128">
    <property type="entry name" value="Rev_trsase/Diguanyl_cyclase"/>
</dbReference>
<dbReference type="GO" id="GO:0043709">
    <property type="term" value="P:cell adhesion involved in single-species biofilm formation"/>
    <property type="evidence" value="ECO:0007669"/>
    <property type="project" value="TreeGrafter"/>
</dbReference>
<dbReference type="Pfam" id="PF00990">
    <property type="entry name" value="GGDEF"/>
    <property type="match status" value="1"/>
</dbReference>
<evidence type="ECO:0000313" key="3">
    <source>
        <dbReference type="EMBL" id="QGQ99719.1"/>
    </source>
</evidence>
<proteinExistence type="predicted"/>
<dbReference type="FunFam" id="3.30.70.270:FF:000001">
    <property type="entry name" value="Diguanylate cyclase domain protein"/>
    <property type="match status" value="1"/>
</dbReference>
<feature type="domain" description="GGDEF" evidence="2">
    <location>
        <begin position="412"/>
        <end position="555"/>
    </location>
</feature>
<dbReference type="InterPro" id="IPR031621">
    <property type="entry name" value="HisKA_7TM"/>
</dbReference>
<dbReference type="Gene3D" id="3.30.450.20">
    <property type="entry name" value="PAS domain"/>
    <property type="match status" value="1"/>
</dbReference>
<feature type="transmembrane region" description="Helical" evidence="1">
    <location>
        <begin position="6"/>
        <end position="27"/>
    </location>
</feature>
<accession>A0A6B8RVC3</accession>
<feature type="transmembrane region" description="Helical" evidence="1">
    <location>
        <begin position="177"/>
        <end position="195"/>
    </location>
</feature>
<dbReference type="GO" id="GO:1902201">
    <property type="term" value="P:negative regulation of bacterial-type flagellum-dependent cell motility"/>
    <property type="evidence" value="ECO:0007669"/>
    <property type="project" value="TreeGrafter"/>
</dbReference>
<dbReference type="RefSeq" id="WP_155704882.1">
    <property type="nucleotide sequence ID" value="NZ_CP034235.1"/>
</dbReference>
<dbReference type="GO" id="GO:0005886">
    <property type="term" value="C:plasma membrane"/>
    <property type="evidence" value="ECO:0007669"/>
    <property type="project" value="TreeGrafter"/>
</dbReference>